<dbReference type="AlphaFoldDB" id="A0A1H2WXS4"/>
<gene>
    <name evidence="1" type="ORF">SAMN05444411_102314</name>
</gene>
<organism evidence="1 2">
    <name type="scientific">Lutibacter oricola</name>
    <dbReference type="NCBI Taxonomy" id="762486"/>
    <lineage>
        <taxon>Bacteria</taxon>
        <taxon>Pseudomonadati</taxon>
        <taxon>Bacteroidota</taxon>
        <taxon>Flavobacteriia</taxon>
        <taxon>Flavobacteriales</taxon>
        <taxon>Flavobacteriaceae</taxon>
        <taxon>Lutibacter</taxon>
    </lineage>
</organism>
<name>A0A1H2WXS4_9FLAO</name>
<protein>
    <submittedName>
        <fullName evidence="1">Uncharacterized protein</fullName>
    </submittedName>
</protein>
<evidence type="ECO:0000313" key="1">
    <source>
        <dbReference type="EMBL" id="SDW85412.1"/>
    </source>
</evidence>
<proteinExistence type="predicted"/>
<keyword evidence="2" id="KW-1185">Reference proteome</keyword>
<dbReference type="OrthoDB" id="1139144at2"/>
<dbReference type="Proteomes" id="UP000199595">
    <property type="component" value="Unassembled WGS sequence"/>
</dbReference>
<accession>A0A1H2WXS4</accession>
<reference evidence="2" key="1">
    <citation type="submission" date="2016-10" db="EMBL/GenBank/DDBJ databases">
        <authorList>
            <person name="Varghese N."/>
            <person name="Submissions S."/>
        </authorList>
    </citation>
    <scope>NUCLEOTIDE SEQUENCE [LARGE SCALE GENOMIC DNA]</scope>
    <source>
        <strain evidence="2">DSM 24956</strain>
    </source>
</reference>
<sequence length="119" mass="13570">MNIKDITGSFNIIGNNQDASGNNYKGTLTLKLDLNNRIQATWLISNSQEQIGSGFFKENILVINFSYQGEDNEPYYGVVVYKCLSPDILEGFWSEEFGDPKFLGEEKCFRIKDENQLLN</sequence>
<evidence type="ECO:0000313" key="2">
    <source>
        <dbReference type="Proteomes" id="UP000199595"/>
    </source>
</evidence>
<dbReference type="STRING" id="762486.SAMN05444411_102314"/>
<dbReference type="EMBL" id="FNNJ01000002">
    <property type="protein sequence ID" value="SDW85412.1"/>
    <property type="molecule type" value="Genomic_DNA"/>
</dbReference>
<dbReference type="RefSeq" id="WP_090121244.1">
    <property type="nucleotide sequence ID" value="NZ_FNNJ01000002.1"/>
</dbReference>